<proteinExistence type="predicted"/>
<feature type="signal peptide" evidence="1">
    <location>
        <begin position="1"/>
        <end position="19"/>
    </location>
</feature>
<dbReference type="RefSeq" id="WP_332288759.1">
    <property type="nucleotide sequence ID" value="NZ_JAZIBG010000019.1"/>
</dbReference>
<gene>
    <name evidence="2" type="ORF">V4F39_07865</name>
</gene>
<protein>
    <submittedName>
        <fullName evidence="2">Uncharacterized protein</fullName>
    </submittedName>
</protein>
<evidence type="ECO:0000313" key="3">
    <source>
        <dbReference type="Proteomes" id="UP001336250"/>
    </source>
</evidence>
<feature type="chain" id="PRO_5043925637" evidence="1">
    <location>
        <begin position="20"/>
        <end position="111"/>
    </location>
</feature>
<reference evidence="2 3" key="1">
    <citation type="submission" date="2024-02" db="EMBL/GenBank/DDBJ databases">
        <title>Genome sequence of Aquincola sp. MAHUQ-54.</title>
        <authorList>
            <person name="Huq M.A."/>
        </authorList>
    </citation>
    <scope>NUCLEOTIDE SEQUENCE [LARGE SCALE GENOMIC DNA]</scope>
    <source>
        <strain evidence="2 3">MAHUQ-54</strain>
    </source>
</reference>
<comment type="caution">
    <text evidence="2">The sequence shown here is derived from an EMBL/GenBank/DDBJ whole genome shotgun (WGS) entry which is preliminary data.</text>
</comment>
<organism evidence="2 3">
    <name type="scientific">Aquincola agrisoli</name>
    <dbReference type="NCBI Taxonomy" id="3119538"/>
    <lineage>
        <taxon>Bacteria</taxon>
        <taxon>Pseudomonadati</taxon>
        <taxon>Pseudomonadota</taxon>
        <taxon>Betaproteobacteria</taxon>
        <taxon>Burkholderiales</taxon>
        <taxon>Sphaerotilaceae</taxon>
        <taxon>Aquincola</taxon>
    </lineage>
</organism>
<dbReference type="Proteomes" id="UP001336250">
    <property type="component" value="Unassembled WGS sequence"/>
</dbReference>
<dbReference type="EMBL" id="JAZIBG010000019">
    <property type="protein sequence ID" value="MEF7613823.1"/>
    <property type="molecule type" value="Genomic_DNA"/>
</dbReference>
<evidence type="ECO:0000313" key="2">
    <source>
        <dbReference type="EMBL" id="MEF7613823.1"/>
    </source>
</evidence>
<keyword evidence="1" id="KW-0732">Signal</keyword>
<name>A0AAW9QBU4_9BURK</name>
<accession>A0AAW9QBU4</accession>
<sequence>MNQFATFSLAGLLSVAAVAAQAQAPATHPALQRGAAAVAGGIDPSTFRVGHPASPRWQVASANGQHPAVLVARQAPRIDSNTFLVQPPASVTWTPVSEGGTAVAPTVAAAR</sequence>
<keyword evidence="3" id="KW-1185">Reference proteome</keyword>
<dbReference type="AlphaFoldDB" id="A0AAW9QBU4"/>
<evidence type="ECO:0000256" key="1">
    <source>
        <dbReference type="SAM" id="SignalP"/>
    </source>
</evidence>